<protein>
    <recommendedName>
        <fullName evidence="5">SRCR domain-containing protein</fullName>
    </recommendedName>
</protein>
<proteinExistence type="predicted"/>
<sequence>MRKLVPFAFVLALVPLAAHCDGDSSPEPGETGGAGGTGGNDGQGGDTPGGDNLALPVRAAVLFGSCVPDNGIDSWLNRFYTHRGGSALDVQLLERLDCLEGKANGCQALDECFGLAVDLEGPCSASCTGEVYTSCDDRLRFNLDCAKLGMACSEEAGGCEVDPAPPACNPATFMASCVDGAPTVCFDVERTGQRCAELGLICGTIAGGEPGCIGTGAACQADTIGPLSVQFDEGIACDGNTLKACVNGYEHNLDCGSLQDGFTCQSGGSGTFCGLDAACEPGEKVAGGCDGDSVLICNAGRVDRIDCKALGFSTCDAQFGLCVPSVYTSQP</sequence>
<evidence type="ECO:0000256" key="1">
    <source>
        <dbReference type="SAM" id="MobiDB-lite"/>
    </source>
</evidence>
<feature type="chain" id="PRO_5005459802" description="SRCR domain-containing protein" evidence="2">
    <location>
        <begin position="21"/>
        <end position="331"/>
    </location>
</feature>
<accession>A0A0K1EPJ9</accession>
<feature type="compositionally biased region" description="Gly residues" evidence="1">
    <location>
        <begin position="30"/>
        <end position="48"/>
    </location>
</feature>
<dbReference type="STRING" id="52.CMC5_067890"/>
<gene>
    <name evidence="3" type="ORF">CMC5_067890</name>
</gene>
<dbReference type="OrthoDB" id="5503150at2"/>
<feature type="signal peptide" evidence="2">
    <location>
        <begin position="1"/>
        <end position="20"/>
    </location>
</feature>
<dbReference type="KEGG" id="ccro:CMC5_067890"/>
<evidence type="ECO:0000256" key="2">
    <source>
        <dbReference type="SAM" id="SignalP"/>
    </source>
</evidence>
<evidence type="ECO:0000313" key="3">
    <source>
        <dbReference type="EMBL" id="AKT42562.1"/>
    </source>
</evidence>
<organism evidence="3 4">
    <name type="scientific">Chondromyces crocatus</name>
    <dbReference type="NCBI Taxonomy" id="52"/>
    <lineage>
        <taxon>Bacteria</taxon>
        <taxon>Pseudomonadati</taxon>
        <taxon>Myxococcota</taxon>
        <taxon>Polyangia</taxon>
        <taxon>Polyangiales</taxon>
        <taxon>Polyangiaceae</taxon>
        <taxon>Chondromyces</taxon>
    </lineage>
</organism>
<keyword evidence="4" id="KW-1185">Reference proteome</keyword>
<feature type="region of interest" description="Disordered" evidence="1">
    <location>
        <begin position="22"/>
        <end position="50"/>
    </location>
</feature>
<reference evidence="3 4" key="1">
    <citation type="submission" date="2015-07" db="EMBL/GenBank/DDBJ databases">
        <title>Genome analysis of myxobacterium Chondromyces crocatus Cm c5 reveals a high potential for natural compound synthesis and the genetic basis for the loss of fruiting body formation.</title>
        <authorList>
            <person name="Zaburannyi N."/>
            <person name="Bunk B."/>
            <person name="Maier J."/>
            <person name="Overmann J."/>
            <person name="Mueller R."/>
        </authorList>
    </citation>
    <scope>NUCLEOTIDE SEQUENCE [LARGE SCALE GENOMIC DNA]</scope>
    <source>
        <strain evidence="3 4">Cm c5</strain>
    </source>
</reference>
<evidence type="ECO:0008006" key="5">
    <source>
        <dbReference type="Google" id="ProtNLM"/>
    </source>
</evidence>
<evidence type="ECO:0000313" key="4">
    <source>
        <dbReference type="Proteomes" id="UP000067626"/>
    </source>
</evidence>
<name>A0A0K1EPJ9_CHOCO</name>
<dbReference type="AlphaFoldDB" id="A0A0K1EPJ9"/>
<dbReference type="Proteomes" id="UP000067626">
    <property type="component" value="Chromosome"/>
</dbReference>
<dbReference type="EMBL" id="CP012159">
    <property type="protein sequence ID" value="AKT42562.1"/>
    <property type="molecule type" value="Genomic_DNA"/>
</dbReference>
<keyword evidence="2" id="KW-0732">Signal</keyword>
<dbReference type="RefSeq" id="WP_050434167.1">
    <property type="nucleotide sequence ID" value="NZ_CP012159.1"/>
</dbReference>